<evidence type="ECO:0000313" key="3">
    <source>
        <dbReference type="Proteomes" id="UP000605897"/>
    </source>
</evidence>
<gene>
    <name evidence="2" type="ORF">GCM10017786_30560</name>
</gene>
<proteinExistence type="predicted"/>
<organism evidence="2 3">
    <name type="scientific">Amycolatopsis deserti</name>
    <dbReference type="NCBI Taxonomy" id="185696"/>
    <lineage>
        <taxon>Bacteria</taxon>
        <taxon>Bacillati</taxon>
        <taxon>Actinomycetota</taxon>
        <taxon>Actinomycetes</taxon>
        <taxon>Pseudonocardiales</taxon>
        <taxon>Pseudonocardiaceae</taxon>
        <taxon>Amycolatopsis</taxon>
    </lineage>
</organism>
<name>A0ABQ3J1H9_9PSEU</name>
<protein>
    <submittedName>
        <fullName evidence="2">Uncharacterized protein</fullName>
    </submittedName>
</protein>
<dbReference type="EMBL" id="BNAU01000003">
    <property type="protein sequence ID" value="GHE95933.1"/>
    <property type="molecule type" value="Genomic_DNA"/>
</dbReference>
<dbReference type="Proteomes" id="UP000605897">
    <property type="component" value="Unassembled WGS sequence"/>
</dbReference>
<accession>A0ABQ3J1H9</accession>
<reference evidence="3" key="1">
    <citation type="journal article" date="2019" name="Int. J. Syst. Evol. Microbiol.">
        <title>The Global Catalogue of Microorganisms (GCM) 10K type strain sequencing project: providing services to taxonomists for standard genome sequencing and annotation.</title>
        <authorList>
            <consortium name="The Broad Institute Genomics Platform"/>
            <consortium name="The Broad Institute Genome Sequencing Center for Infectious Disease"/>
            <person name="Wu L."/>
            <person name="Ma J."/>
        </authorList>
    </citation>
    <scope>NUCLEOTIDE SEQUENCE [LARGE SCALE GENOMIC DNA]</scope>
    <source>
        <strain evidence="3">CGMCC 4.7677</strain>
    </source>
</reference>
<comment type="caution">
    <text evidence="2">The sequence shown here is derived from an EMBL/GenBank/DDBJ whole genome shotgun (WGS) entry which is preliminary data.</text>
</comment>
<feature type="region of interest" description="Disordered" evidence="1">
    <location>
        <begin position="45"/>
        <end position="70"/>
    </location>
</feature>
<dbReference type="RefSeq" id="WP_191245230.1">
    <property type="nucleotide sequence ID" value="NZ_BNAU01000003.1"/>
</dbReference>
<sequence>MRVAHERRRAIRTPDALRVEELISPEILDNEMVDREYLRQVFREPRKYLPPPRVRTRTEPPREPESRGAKLAKLTGLTMAGTLLVGAVVASSMVSRGRDQSAAPASPAPPQITGAAALGGFASGGAPDEQRGGHTPGHPQLNLAPAAQAPVTPTQAPATGVASAPEASAAPTTTTAAALTDAEKLAVVNEFYRRVDSAPEKALDLLSPALAGEEAGDLVRAWSTMRQVKVTQANVQPDGSVLAVVLMRRDDGTRLRVTQQLGLDQAGRSISEAVLLAAEEL</sequence>
<feature type="compositionally biased region" description="Basic and acidic residues" evidence="1">
    <location>
        <begin position="56"/>
        <end position="68"/>
    </location>
</feature>
<feature type="region of interest" description="Disordered" evidence="1">
    <location>
        <begin position="99"/>
        <end position="169"/>
    </location>
</feature>
<evidence type="ECO:0000256" key="1">
    <source>
        <dbReference type="SAM" id="MobiDB-lite"/>
    </source>
</evidence>
<feature type="compositionally biased region" description="Low complexity" evidence="1">
    <location>
        <begin position="139"/>
        <end position="169"/>
    </location>
</feature>
<feature type="compositionally biased region" description="Low complexity" evidence="1">
    <location>
        <begin position="114"/>
        <end position="126"/>
    </location>
</feature>
<keyword evidence="3" id="KW-1185">Reference proteome</keyword>
<evidence type="ECO:0000313" key="2">
    <source>
        <dbReference type="EMBL" id="GHE95933.1"/>
    </source>
</evidence>